<gene>
    <name evidence="8" type="ORF">F8M49_10980</name>
</gene>
<evidence type="ECO:0000256" key="4">
    <source>
        <dbReference type="PROSITE-ProRule" id="PRU01024"/>
    </source>
</evidence>
<dbReference type="Pfam" id="PF01938">
    <property type="entry name" value="TRAM"/>
    <property type="match status" value="1"/>
</dbReference>
<dbReference type="Pfam" id="PF05958">
    <property type="entry name" value="tRNA_U5-meth_tr"/>
    <property type="match status" value="1"/>
</dbReference>
<dbReference type="PANTHER" id="PTHR11061:SF30">
    <property type="entry name" value="TRNA (URACIL(54)-C(5))-METHYLTRANSFERASE"/>
    <property type="match status" value="1"/>
</dbReference>
<evidence type="ECO:0000259" key="7">
    <source>
        <dbReference type="PROSITE" id="PS50926"/>
    </source>
</evidence>
<evidence type="ECO:0000256" key="6">
    <source>
        <dbReference type="SAM" id="MobiDB-lite"/>
    </source>
</evidence>
<evidence type="ECO:0000313" key="9">
    <source>
        <dbReference type="Proteomes" id="UP001275440"/>
    </source>
</evidence>
<feature type="active site" evidence="5">
    <location>
        <position position="388"/>
    </location>
</feature>
<dbReference type="Gene3D" id="2.40.50.140">
    <property type="entry name" value="Nucleic acid-binding proteins"/>
    <property type="match status" value="1"/>
</dbReference>
<dbReference type="PROSITE" id="PS50926">
    <property type="entry name" value="TRAM"/>
    <property type="match status" value="1"/>
</dbReference>
<dbReference type="InterPro" id="IPR030390">
    <property type="entry name" value="MeTrfase_TrmA_AS"/>
</dbReference>
<evidence type="ECO:0000256" key="3">
    <source>
        <dbReference type="ARBA" id="ARBA00022691"/>
    </source>
</evidence>
<reference evidence="8 9" key="1">
    <citation type="submission" date="2019-10" db="EMBL/GenBank/DDBJ databases">
        <title>Draft Genome Assembly of Rhodococcus zopfii DSM44189.</title>
        <authorList>
            <person name="Sutton J.M."/>
            <person name="Akob D.M."/>
            <person name="Bushman T.J."/>
        </authorList>
    </citation>
    <scope>NUCLEOTIDE SEQUENCE [LARGE SCALE GENOMIC DNA]</scope>
    <source>
        <strain evidence="8 9">DSM 44189</strain>
    </source>
</reference>
<evidence type="ECO:0000256" key="5">
    <source>
        <dbReference type="PROSITE-ProRule" id="PRU10015"/>
    </source>
</evidence>
<keyword evidence="1 4" id="KW-0489">Methyltransferase</keyword>
<feature type="binding site" evidence="4">
    <location>
        <position position="361"/>
    </location>
    <ligand>
        <name>S-adenosyl-L-methionine</name>
        <dbReference type="ChEBI" id="CHEBI:59789"/>
    </ligand>
</feature>
<feature type="binding site" evidence="4">
    <location>
        <position position="319"/>
    </location>
    <ligand>
        <name>S-adenosyl-L-methionine</name>
        <dbReference type="ChEBI" id="CHEBI:59789"/>
    </ligand>
</feature>
<organism evidence="8 9">
    <name type="scientific">Rhodococcus zopfii</name>
    <dbReference type="NCBI Taxonomy" id="43772"/>
    <lineage>
        <taxon>Bacteria</taxon>
        <taxon>Bacillati</taxon>
        <taxon>Actinomycetota</taxon>
        <taxon>Actinomycetes</taxon>
        <taxon>Mycobacteriales</taxon>
        <taxon>Nocardiaceae</taxon>
        <taxon>Rhodococcus</taxon>
    </lineage>
</organism>
<evidence type="ECO:0000256" key="2">
    <source>
        <dbReference type="ARBA" id="ARBA00022679"/>
    </source>
</evidence>
<comment type="caution">
    <text evidence="8">The sequence shown here is derived from an EMBL/GenBank/DDBJ whole genome shotgun (WGS) entry which is preliminary data.</text>
</comment>
<feature type="compositionally biased region" description="Low complexity" evidence="6">
    <location>
        <begin position="223"/>
        <end position="236"/>
    </location>
</feature>
<dbReference type="InterPro" id="IPR012340">
    <property type="entry name" value="NA-bd_OB-fold"/>
</dbReference>
<accession>A0ABU3WP90</accession>
<feature type="region of interest" description="Disordered" evidence="6">
    <location>
        <begin position="213"/>
        <end position="247"/>
    </location>
</feature>
<feature type="binding site" evidence="4">
    <location>
        <position position="266"/>
    </location>
    <ligand>
        <name>S-adenosyl-L-methionine</name>
        <dbReference type="ChEBI" id="CHEBI:59789"/>
    </ligand>
</feature>
<dbReference type="PROSITE" id="PS01230">
    <property type="entry name" value="TRMA_1"/>
    <property type="match status" value="1"/>
</dbReference>
<dbReference type="InterPro" id="IPR002792">
    <property type="entry name" value="TRAM_dom"/>
</dbReference>
<dbReference type="Gene3D" id="2.40.50.1070">
    <property type="match status" value="1"/>
</dbReference>
<dbReference type="PANTHER" id="PTHR11061">
    <property type="entry name" value="RNA M5U METHYLTRANSFERASE"/>
    <property type="match status" value="1"/>
</dbReference>
<keyword evidence="2 4" id="KW-0808">Transferase</keyword>
<feature type="compositionally biased region" description="Basic and acidic residues" evidence="6">
    <location>
        <begin position="237"/>
        <end position="247"/>
    </location>
</feature>
<dbReference type="EMBL" id="WBMO01000001">
    <property type="protein sequence ID" value="MDV2475758.1"/>
    <property type="molecule type" value="Genomic_DNA"/>
</dbReference>
<proteinExistence type="inferred from homology"/>
<feature type="domain" description="TRAM" evidence="7">
    <location>
        <begin position="11"/>
        <end position="70"/>
    </location>
</feature>
<evidence type="ECO:0000256" key="1">
    <source>
        <dbReference type="ARBA" id="ARBA00022603"/>
    </source>
</evidence>
<dbReference type="SUPFAM" id="SSF50249">
    <property type="entry name" value="Nucleic acid-binding proteins"/>
    <property type="match status" value="1"/>
</dbReference>
<dbReference type="Gene3D" id="3.40.50.150">
    <property type="entry name" value="Vaccinia Virus protein VP39"/>
    <property type="match status" value="1"/>
</dbReference>
<sequence length="430" mass="45787">MSRHERQVPGTDWSGRRIEVILGNPAHGGSTVARFEGRVVFVRHGLPGERVMALVTEDRGGAFCFADAVQILEASPDRVNPVCPISGPGGAGCCDLSHASVPAQQRIGAAVVAEQLRRLGGVERAVEVELLPSGDADGTRWRTRVRLAVDRAGNPGFRRHHSHDVETDLACPQIEARAYAGLTDRVWQPGAELQVVLDADGERHIVEIAPAPVSRTGRHSPGRRGASARRAAANAPRAEKVVEGSGRPVERVGSREWRLAATGFWQAHRGAAATYSAVVGEWADASAGATAWDLYGGVGVFAAALADQVGEGGRIESVESSRVAVDDGALALADLPQVRFHHGRVERMVADLPRPEVVVLDPPRAGAGREVIEALAAATPERIVHVGCDAASFGRDVGLYRSHGYELADLRVFAAFPSTHHVECLALFTR</sequence>
<dbReference type="GO" id="GO:0032259">
    <property type="term" value="P:methylation"/>
    <property type="evidence" value="ECO:0007669"/>
    <property type="project" value="UniProtKB-KW"/>
</dbReference>
<dbReference type="SUPFAM" id="SSF53335">
    <property type="entry name" value="S-adenosyl-L-methionine-dependent methyltransferases"/>
    <property type="match status" value="1"/>
</dbReference>
<name>A0ABU3WP90_9NOCA</name>
<keyword evidence="3 4" id="KW-0949">S-adenosyl-L-methionine</keyword>
<evidence type="ECO:0000313" key="8">
    <source>
        <dbReference type="EMBL" id="MDV2475758.1"/>
    </source>
</evidence>
<dbReference type="InterPro" id="IPR029063">
    <property type="entry name" value="SAM-dependent_MTases_sf"/>
</dbReference>
<dbReference type="PROSITE" id="PS51687">
    <property type="entry name" value="SAM_MT_RNA_M5U"/>
    <property type="match status" value="1"/>
</dbReference>
<feature type="active site" description="Nucleophile" evidence="4">
    <location>
        <position position="388"/>
    </location>
</feature>
<dbReference type="Proteomes" id="UP001275440">
    <property type="component" value="Unassembled WGS sequence"/>
</dbReference>
<feature type="binding site" evidence="4">
    <location>
        <position position="295"/>
    </location>
    <ligand>
        <name>S-adenosyl-L-methionine</name>
        <dbReference type="ChEBI" id="CHEBI:59789"/>
    </ligand>
</feature>
<dbReference type="GO" id="GO:0008168">
    <property type="term" value="F:methyltransferase activity"/>
    <property type="evidence" value="ECO:0007669"/>
    <property type="project" value="UniProtKB-KW"/>
</dbReference>
<comment type="similarity">
    <text evidence="4">Belongs to the class I-like SAM-binding methyltransferase superfamily. RNA M5U methyltransferase family.</text>
</comment>
<protein>
    <submittedName>
        <fullName evidence="8">Class I SAM-dependent RNA methyltransferase</fullName>
    </submittedName>
</protein>
<dbReference type="InterPro" id="IPR010280">
    <property type="entry name" value="U5_MeTrfase_fam"/>
</dbReference>
<keyword evidence="9" id="KW-1185">Reference proteome</keyword>